<feature type="domain" description="PP2A regulatory subunit B'' EF-hand" evidence="5">
    <location>
        <begin position="220"/>
        <end position="309"/>
    </location>
</feature>
<gene>
    <name evidence="7" type="primary">Ppp2r3b</name>
    <name evidence="7" type="ORF">PROATE_R07686</name>
</gene>
<feature type="region of interest" description="Disordered" evidence="4">
    <location>
        <begin position="45"/>
        <end position="67"/>
    </location>
</feature>
<evidence type="ECO:0000256" key="2">
    <source>
        <dbReference type="ARBA" id="ARBA00022837"/>
    </source>
</evidence>
<dbReference type="Pfam" id="PF17958">
    <property type="entry name" value="EF-hand_13"/>
    <property type="match status" value="1"/>
</dbReference>
<keyword evidence="2" id="KW-0106">Calcium</keyword>
<proteinExistence type="predicted"/>
<organism evidence="7 8">
    <name type="scientific">Probosciger aterrimus</name>
    <name type="common">Palm cockatoo</name>
    <dbReference type="NCBI Taxonomy" id="141839"/>
    <lineage>
        <taxon>Eukaryota</taxon>
        <taxon>Metazoa</taxon>
        <taxon>Chordata</taxon>
        <taxon>Craniata</taxon>
        <taxon>Vertebrata</taxon>
        <taxon>Euteleostomi</taxon>
        <taxon>Archelosauria</taxon>
        <taxon>Archosauria</taxon>
        <taxon>Dinosauria</taxon>
        <taxon>Saurischia</taxon>
        <taxon>Theropoda</taxon>
        <taxon>Coelurosauria</taxon>
        <taxon>Aves</taxon>
        <taxon>Neognathae</taxon>
        <taxon>Neoaves</taxon>
        <taxon>Telluraves</taxon>
        <taxon>Australaves</taxon>
        <taxon>Psittaciformes</taxon>
        <taxon>Cacatuidae</taxon>
        <taxon>Probosciger</taxon>
    </lineage>
</organism>
<dbReference type="Gene3D" id="1.10.238.10">
    <property type="entry name" value="EF-hand"/>
    <property type="match status" value="2"/>
</dbReference>
<dbReference type="FunFam" id="1.10.238.220:FF:000001">
    <property type="entry name" value="Serine/threonine-protein phosphatase 2A regulatory subunit B'' subunit alpha"/>
    <property type="match status" value="1"/>
</dbReference>
<feature type="region of interest" description="Disordered" evidence="4">
    <location>
        <begin position="90"/>
        <end position="125"/>
    </location>
</feature>
<keyword evidence="1" id="KW-0479">Metal-binding</keyword>
<dbReference type="AlphaFoldDB" id="A0A7K5EZF4"/>
<feature type="non-terminal residue" evidence="7">
    <location>
        <position position="1"/>
    </location>
</feature>
<sequence>MSPGKVLQPVLKMKVDELFLCWLSQPATQMMLKDCLKRIKNEEKTEIGSGDSGNGKNERFANKNSSPKQCIFGDTRLPLMSFSPPQVSNALPLATPANPRNTSNVRATRRSSGNRVVQTKKEETLPPSLSQNIPTFYFPRGCPKEKVNIDAVIAKIERTFSEFPNERATLEDMGKVAKACECPLYWKGPLFYCAGGERTGYVSVHKFVAMWRKILQTCYDDAAKFVHLLMNPGCNYLVQEDFIPFLQDVVNSHPGLLFLKEASEFHSRYITTVIQRIFYTVNRSWSGKITCNELRKSNFLQNVALLEEEADINQLTDYFSYEHFYVIYCKFWELDTDHDLYIDRKDLARHNDHAISNRVIERIFSGAVTRKESFKSFWKPAAFLFHPLPSSLPVVVETEQSTQGLIRSDQSKYFYEEQCQKLDNMAIEPLPFEDCLCQMLDLVKPQYEGKITLHDLKRCKLTNVFFDTFFNIEKYLDHEQKDQFSMLRDGEGESQEVSDWEKYAAEEYDILVAEEAASDQWNDGYEAELNPADHQKANVLKYQMEKRPFFDMPSHLADVDLDDYDYEEDFE</sequence>
<name>A0A7K5EZF4_PROAR</name>
<evidence type="ECO:0000256" key="4">
    <source>
        <dbReference type="SAM" id="MobiDB-lite"/>
    </source>
</evidence>
<dbReference type="Gene3D" id="1.10.238.220">
    <property type="match status" value="1"/>
</dbReference>
<dbReference type="InterPro" id="IPR011992">
    <property type="entry name" value="EF-hand-dom_pair"/>
</dbReference>
<dbReference type="Proteomes" id="UP000562415">
    <property type="component" value="Unassembled WGS sequence"/>
</dbReference>
<evidence type="ECO:0000313" key="8">
    <source>
        <dbReference type="Proteomes" id="UP000562415"/>
    </source>
</evidence>
<evidence type="ECO:0000313" key="7">
    <source>
        <dbReference type="EMBL" id="NWS38051.1"/>
    </source>
</evidence>
<dbReference type="Pfam" id="PF21161">
    <property type="entry name" value="P2R3B_EF-hand"/>
    <property type="match status" value="1"/>
</dbReference>
<dbReference type="PANTHER" id="PTHR14095">
    <property type="entry name" value="PHOSPHATASE 2A REGULATORY SUBUNIT-RELATED"/>
    <property type="match status" value="1"/>
</dbReference>
<dbReference type="EMBL" id="VYZH01000123">
    <property type="protein sequence ID" value="NWS38051.1"/>
    <property type="molecule type" value="Genomic_DNA"/>
</dbReference>
<dbReference type="SUPFAM" id="SSF47473">
    <property type="entry name" value="EF-hand"/>
    <property type="match status" value="2"/>
</dbReference>
<dbReference type="OrthoDB" id="5586at2759"/>
<comment type="caution">
    <text evidence="7">The sequence shown here is derived from an EMBL/GenBank/DDBJ whole genome shotgun (WGS) entry which is preliminary data.</text>
</comment>
<dbReference type="PANTHER" id="PTHR14095:SF1">
    <property type="entry name" value="SERINE_THREONINE-PROTEIN PHOSPHATASE 2A REGULATORY SUBUNIT B'' SUBUNIT BETA"/>
    <property type="match status" value="1"/>
</dbReference>
<dbReference type="GO" id="GO:0000159">
    <property type="term" value="C:protein phosphatase type 2A complex"/>
    <property type="evidence" value="ECO:0007669"/>
    <property type="project" value="TreeGrafter"/>
</dbReference>
<evidence type="ECO:0000259" key="5">
    <source>
        <dbReference type="Pfam" id="PF17958"/>
    </source>
</evidence>
<keyword evidence="8" id="KW-1185">Reference proteome</keyword>
<reference evidence="7 8" key="1">
    <citation type="submission" date="2019-09" db="EMBL/GenBank/DDBJ databases">
        <title>Bird 10,000 Genomes (B10K) Project - Family phase.</title>
        <authorList>
            <person name="Zhang G."/>
        </authorList>
    </citation>
    <scope>NUCLEOTIDE SEQUENCE [LARGE SCALE GENOMIC DNA]</scope>
    <source>
        <strain evidence="7">B10K-DU-017-47</strain>
    </source>
</reference>
<dbReference type="GO" id="GO:0019888">
    <property type="term" value="F:protein phosphatase regulator activity"/>
    <property type="evidence" value="ECO:0007669"/>
    <property type="project" value="TreeGrafter"/>
</dbReference>
<dbReference type="FunFam" id="1.10.238.10:FF:000628">
    <property type="entry name" value="Serine/threonine-protein phosphatase 2A regulatory subunit B'' subunit beta"/>
    <property type="match status" value="1"/>
</dbReference>
<dbReference type="InterPro" id="IPR041534">
    <property type="entry name" value="EF-hand_13"/>
</dbReference>
<accession>A0A7K5EZF4</accession>
<dbReference type="FunFam" id="1.10.238.230:FF:000001">
    <property type="entry name" value="Serine/threonine-protein phosphatase 2A regulatory subunit B'' subunit beta"/>
    <property type="match status" value="1"/>
</dbReference>
<dbReference type="InterPro" id="IPR048855">
    <property type="entry name" value="P2R3A_B_D_EF-hand"/>
</dbReference>
<evidence type="ECO:0000256" key="3">
    <source>
        <dbReference type="ARBA" id="ARBA00093310"/>
    </source>
</evidence>
<dbReference type="GO" id="GO:0046872">
    <property type="term" value="F:metal ion binding"/>
    <property type="evidence" value="ECO:0007669"/>
    <property type="project" value="UniProtKB-KW"/>
</dbReference>
<protein>
    <submittedName>
        <fullName evidence="7">P2R3B phosphatase</fullName>
    </submittedName>
</protein>
<evidence type="ECO:0000259" key="6">
    <source>
        <dbReference type="Pfam" id="PF21161"/>
    </source>
</evidence>
<dbReference type="Gene3D" id="1.10.238.230">
    <property type="match status" value="1"/>
</dbReference>
<comment type="function">
    <text evidence="3">The B regulatory subunit might modulate substrate selectivity and catalytic activity, and might also direct the localization of the catalytic enzyme to a particular subcellular compartment.</text>
</comment>
<feature type="non-terminal residue" evidence="7">
    <location>
        <position position="571"/>
    </location>
</feature>
<evidence type="ECO:0000256" key="1">
    <source>
        <dbReference type="ARBA" id="ARBA00022723"/>
    </source>
</evidence>
<feature type="compositionally biased region" description="Polar residues" evidence="4">
    <location>
        <begin position="98"/>
        <end position="117"/>
    </location>
</feature>
<feature type="domain" description="Serine/threonine-protein phosphatase 2A regulatory subunit B'' subunit alpha/beta/delta EF-hand" evidence="6">
    <location>
        <begin position="155"/>
        <end position="214"/>
    </location>
</feature>